<evidence type="ECO:0000313" key="2">
    <source>
        <dbReference type="EMBL" id="MPC07781.1"/>
    </source>
</evidence>
<feature type="compositionally biased region" description="Low complexity" evidence="1">
    <location>
        <begin position="30"/>
        <end position="40"/>
    </location>
</feature>
<dbReference type="EMBL" id="VSRR010000008">
    <property type="protein sequence ID" value="MPC07781.1"/>
    <property type="molecule type" value="Genomic_DNA"/>
</dbReference>
<accession>A0A5B7CG89</accession>
<name>A0A5B7CG89_PORTR</name>
<feature type="compositionally biased region" description="Polar residues" evidence="1">
    <location>
        <begin position="11"/>
        <end position="21"/>
    </location>
</feature>
<sequence length="114" mass="12419">MAGGEGPWKCTPTSKAQGDNEAQQDHYGISSRLPRAPSSPAGVCEVCMGEPLPRVRKPPAYTQTVDRIRTRALGDPSDPKVRMVPVYHGGSNYKVELDTAQLEWRDICFSGCDA</sequence>
<dbReference type="Proteomes" id="UP000324222">
    <property type="component" value="Unassembled WGS sequence"/>
</dbReference>
<dbReference type="AlphaFoldDB" id="A0A5B7CG89"/>
<organism evidence="2 3">
    <name type="scientific">Portunus trituberculatus</name>
    <name type="common">Swimming crab</name>
    <name type="synonym">Neptunus trituberculatus</name>
    <dbReference type="NCBI Taxonomy" id="210409"/>
    <lineage>
        <taxon>Eukaryota</taxon>
        <taxon>Metazoa</taxon>
        <taxon>Ecdysozoa</taxon>
        <taxon>Arthropoda</taxon>
        <taxon>Crustacea</taxon>
        <taxon>Multicrustacea</taxon>
        <taxon>Malacostraca</taxon>
        <taxon>Eumalacostraca</taxon>
        <taxon>Eucarida</taxon>
        <taxon>Decapoda</taxon>
        <taxon>Pleocyemata</taxon>
        <taxon>Brachyura</taxon>
        <taxon>Eubrachyura</taxon>
        <taxon>Portunoidea</taxon>
        <taxon>Portunidae</taxon>
        <taxon>Portuninae</taxon>
        <taxon>Portunus</taxon>
    </lineage>
</organism>
<keyword evidence="3" id="KW-1185">Reference proteome</keyword>
<proteinExistence type="predicted"/>
<comment type="caution">
    <text evidence="2">The sequence shown here is derived from an EMBL/GenBank/DDBJ whole genome shotgun (WGS) entry which is preliminary data.</text>
</comment>
<protein>
    <submittedName>
        <fullName evidence="2">Uncharacterized protein</fullName>
    </submittedName>
</protein>
<feature type="region of interest" description="Disordered" evidence="1">
    <location>
        <begin position="1"/>
        <end position="40"/>
    </location>
</feature>
<evidence type="ECO:0000256" key="1">
    <source>
        <dbReference type="SAM" id="MobiDB-lite"/>
    </source>
</evidence>
<feature type="region of interest" description="Disordered" evidence="1">
    <location>
        <begin position="55"/>
        <end position="79"/>
    </location>
</feature>
<reference evidence="2 3" key="1">
    <citation type="submission" date="2019-05" db="EMBL/GenBank/DDBJ databases">
        <title>Another draft genome of Portunus trituberculatus and its Hox gene families provides insights of decapod evolution.</title>
        <authorList>
            <person name="Jeong J.-H."/>
            <person name="Song I."/>
            <person name="Kim S."/>
            <person name="Choi T."/>
            <person name="Kim D."/>
            <person name="Ryu S."/>
            <person name="Kim W."/>
        </authorList>
    </citation>
    <scope>NUCLEOTIDE SEQUENCE [LARGE SCALE GENOMIC DNA]</scope>
    <source>
        <tissue evidence="2">Muscle</tissue>
    </source>
</reference>
<evidence type="ECO:0000313" key="3">
    <source>
        <dbReference type="Proteomes" id="UP000324222"/>
    </source>
</evidence>
<gene>
    <name evidence="2" type="ORF">E2C01_000348</name>
</gene>